<protein>
    <recommendedName>
        <fullName evidence="4">DUF2007 domain-containing protein</fullName>
    </recommendedName>
</protein>
<evidence type="ECO:0000313" key="2">
    <source>
        <dbReference type="EMBL" id="BCX46622.1"/>
    </source>
</evidence>
<dbReference type="Proteomes" id="UP001374893">
    <property type="component" value="Chromosome"/>
</dbReference>
<evidence type="ECO:0000256" key="1">
    <source>
        <dbReference type="SAM" id="Phobius"/>
    </source>
</evidence>
<name>A0ABM7RHX3_9BACT</name>
<feature type="transmembrane region" description="Helical" evidence="1">
    <location>
        <begin position="144"/>
        <end position="174"/>
    </location>
</feature>
<keyword evidence="1" id="KW-1133">Transmembrane helix</keyword>
<sequence>MEDDLIELQRFRHGEPLKELADALKLAGIEFRRSSTAPTFDLSTIGSDRESEVIISVAKSDYPAARSSLENLYADSPLPEDHHLLTASDEDLIEILSHESEWSAFDVAHARKMVAERGIEADEIHRQAAQRLKLLEQGRQASRLLVLSGYGFAILAACGLPALAVLGGGIGWSLCSMKNKTIDGTFPWFDQQSRASGVIMVIFSMFAAAIGIAAVRLQLGLF</sequence>
<keyword evidence="1" id="KW-0472">Membrane</keyword>
<gene>
    <name evidence="2" type="ORF">HAHE_05300</name>
</gene>
<keyword evidence="3" id="KW-1185">Reference proteome</keyword>
<dbReference type="RefSeq" id="WP_338688381.1">
    <property type="nucleotide sequence ID" value="NZ_AP024702.1"/>
</dbReference>
<reference evidence="2 3" key="1">
    <citation type="submission" date="2021-06" db="EMBL/GenBank/DDBJ databases">
        <title>Complete genome of Haloferula helveola possessing various polysaccharide degrading enzymes.</title>
        <authorList>
            <person name="Takami H."/>
            <person name="Huang C."/>
            <person name="Hamasaki K."/>
        </authorList>
    </citation>
    <scope>NUCLEOTIDE SEQUENCE [LARGE SCALE GENOMIC DNA]</scope>
    <source>
        <strain evidence="2 3">CN-1</strain>
    </source>
</reference>
<proteinExistence type="predicted"/>
<accession>A0ABM7RHX3</accession>
<dbReference type="EMBL" id="AP024702">
    <property type="protein sequence ID" value="BCX46622.1"/>
    <property type="molecule type" value="Genomic_DNA"/>
</dbReference>
<organism evidence="2 3">
    <name type="scientific">Haloferula helveola</name>
    <dbReference type="NCBI Taxonomy" id="490095"/>
    <lineage>
        <taxon>Bacteria</taxon>
        <taxon>Pseudomonadati</taxon>
        <taxon>Verrucomicrobiota</taxon>
        <taxon>Verrucomicrobiia</taxon>
        <taxon>Verrucomicrobiales</taxon>
        <taxon>Verrucomicrobiaceae</taxon>
        <taxon>Haloferula</taxon>
    </lineage>
</organism>
<keyword evidence="1" id="KW-0812">Transmembrane</keyword>
<evidence type="ECO:0000313" key="3">
    <source>
        <dbReference type="Proteomes" id="UP001374893"/>
    </source>
</evidence>
<feature type="transmembrane region" description="Helical" evidence="1">
    <location>
        <begin position="194"/>
        <end position="215"/>
    </location>
</feature>
<evidence type="ECO:0008006" key="4">
    <source>
        <dbReference type="Google" id="ProtNLM"/>
    </source>
</evidence>